<feature type="domain" description="DUF2846" evidence="1">
    <location>
        <begin position="34"/>
        <end position="121"/>
    </location>
</feature>
<evidence type="ECO:0000313" key="2">
    <source>
        <dbReference type="EMBL" id="ARN73144.1"/>
    </source>
</evidence>
<evidence type="ECO:0000313" key="3">
    <source>
        <dbReference type="Proteomes" id="UP000193450"/>
    </source>
</evidence>
<protein>
    <recommendedName>
        <fullName evidence="1">DUF2846 domain-containing protein</fullName>
    </recommendedName>
</protein>
<accession>A0A1X9N7Q6</accession>
<evidence type="ECO:0000259" key="1">
    <source>
        <dbReference type="Pfam" id="PF11008"/>
    </source>
</evidence>
<dbReference type="AlphaFoldDB" id="A0A1X9N7Q6"/>
<keyword evidence="3" id="KW-1185">Reference proteome</keyword>
<dbReference type="InterPro" id="IPR022548">
    <property type="entry name" value="DUF2846"/>
</dbReference>
<name>A0A1X9N7Q6_9GAMM</name>
<dbReference type="STRING" id="716816.BST96_02900"/>
<dbReference type="KEGG" id="osg:BST96_02900"/>
<gene>
    <name evidence="2" type="ORF">BST96_02900</name>
</gene>
<dbReference type="RefSeq" id="WP_085757243.1">
    <property type="nucleotide sequence ID" value="NZ_CP019343.1"/>
</dbReference>
<dbReference type="OrthoDB" id="7002259at2"/>
<dbReference type="Proteomes" id="UP000193450">
    <property type="component" value="Chromosome"/>
</dbReference>
<proteinExistence type="predicted"/>
<reference evidence="2 3" key="1">
    <citation type="submission" date="2016-11" db="EMBL/GenBank/DDBJ databases">
        <title>Trade-off between light-utilization and light-protection in marine flavobacteria.</title>
        <authorList>
            <person name="Kumagai Y."/>
        </authorList>
    </citation>
    <scope>NUCLEOTIDE SEQUENCE [LARGE SCALE GENOMIC DNA]</scope>
    <source>
        <strain evidence="2 3">NBRC 107125</strain>
    </source>
</reference>
<sequence>MKIIRSLFLLFSVAAILWGCQATGSYYKEEKLAQGTGAIYIYRPNIGLNGKALESPEVFIDGVSLGILDADGYQFVVLPAGEYPIRITGLTENADWSFRDIKRSLKVKPGTHNFYRLMVRYDPKSNVLGKPGMDHLLFLTPVEPDDAIYEIKDSRLSMSQ</sequence>
<dbReference type="EMBL" id="CP019343">
    <property type="protein sequence ID" value="ARN73144.1"/>
    <property type="molecule type" value="Genomic_DNA"/>
</dbReference>
<dbReference type="Pfam" id="PF11008">
    <property type="entry name" value="DUF2846"/>
    <property type="match status" value="1"/>
</dbReference>
<organism evidence="2 3">
    <name type="scientific">Oceanicoccus sagamiensis</name>
    <dbReference type="NCBI Taxonomy" id="716816"/>
    <lineage>
        <taxon>Bacteria</taxon>
        <taxon>Pseudomonadati</taxon>
        <taxon>Pseudomonadota</taxon>
        <taxon>Gammaproteobacteria</taxon>
        <taxon>Cellvibrionales</taxon>
        <taxon>Spongiibacteraceae</taxon>
        <taxon>Oceanicoccus</taxon>
    </lineage>
</organism>